<dbReference type="InterPro" id="IPR008333">
    <property type="entry name" value="Cbr1-like_FAD-bd_dom"/>
</dbReference>
<dbReference type="InterPro" id="IPR012675">
    <property type="entry name" value="Beta-grasp_dom_sf"/>
</dbReference>
<dbReference type="SUPFAM" id="SSF52343">
    <property type="entry name" value="Ferredoxin reductase-like, C-terminal NADP-linked domain"/>
    <property type="match status" value="1"/>
</dbReference>
<dbReference type="InterPro" id="IPR017938">
    <property type="entry name" value="Riboflavin_synthase-like_b-brl"/>
</dbReference>
<feature type="domain" description="2Fe-2S ferredoxin-type" evidence="9">
    <location>
        <begin position="280"/>
        <end position="368"/>
    </location>
</feature>
<comment type="cofactor">
    <cofactor evidence="1">
        <name>FAD</name>
        <dbReference type="ChEBI" id="CHEBI:57692"/>
    </cofactor>
</comment>
<accession>A0ABS9UQV3</accession>
<dbReference type="InterPro" id="IPR017927">
    <property type="entry name" value="FAD-bd_FR_type"/>
</dbReference>
<dbReference type="Pfam" id="PF00175">
    <property type="entry name" value="NAD_binding_1"/>
    <property type="match status" value="1"/>
</dbReference>
<evidence type="ECO:0000256" key="2">
    <source>
        <dbReference type="ARBA" id="ARBA00022630"/>
    </source>
</evidence>
<keyword evidence="2" id="KW-0285">Flavoprotein</keyword>
<evidence type="ECO:0000256" key="5">
    <source>
        <dbReference type="ARBA" id="ARBA00022827"/>
    </source>
</evidence>
<dbReference type="CDD" id="cd00207">
    <property type="entry name" value="fer2"/>
    <property type="match status" value="1"/>
</dbReference>
<keyword evidence="5" id="KW-0274">FAD</keyword>
<reference evidence="11" key="1">
    <citation type="submission" date="2022-03" db="EMBL/GenBank/DDBJ databases">
        <title>De novo assembled genomes of Belliella spp. (Cyclobacteriaceae) strains.</title>
        <authorList>
            <person name="Szabo A."/>
            <person name="Korponai K."/>
            <person name="Felfoldi T."/>
        </authorList>
    </citation>
    <scope>NUCLEOTIDE SEQUENCE</scope>
    <source>
        <strain evidence="11">DSM 107340</strain>
    </source>
</reference>
<dbReference type="Gene3D" id="3.40.50.80">
    <property type="entry name" value="Nucleotide-binding domain of ferredoxin-NADP reductase (FNR) module"/>
    <property type="match status" value="1"/>
</dbReference>
<dbReference type="PROSITE" id="PS51384">
    <property type="entry name" value="FAD_FR"/>
    <property type="match status" value="1"/>
</dbReference>
<keyword evidence="8" id="KW-0411">Iron-sulfur</keyword>
<comment type="caution">
    <text evidence="11">The sequence shown here is derived from an EMBL/GenBank/DDBJ whole genome shotgun (WGS) entry which is preliminary data.</text>
</comment>
<dbReference type="PRINTS" id="PR00371">
    <property type="entry name" value="FPNCR"/>
</dbReference>
<dbReference type="Gene3D" id="2.40.30.10">
    <property type="entry name" value="Translation factors"/>
    <property type="match status" value="1"/>
</dbReference>
<dbReference type="InterPro" id="IPR001433">
    <property type="entry name" value="OxRdtase_FAD/NAD-bd"/>
</dbReference>
<dbReference type="PROSITE" id="PS00197">
    <property type="entry name" value="2FE2S_FER_1"/>
    <property type="match status" value="1"/>
</dbReference>
<dbReference type="InterPro" id="IPR050415">
    <property type="entry name" value="MRET"/>
</dbReference>
<evidence type="ECO:0000259" key="10">
    <source>
        <dbReference type="PROSITE" id="PS51384"/>
    </source>
</evidence>
<proteinExistence type="predicted"/>
<dbReference type="PRINTS" id="PR00406">
    <property type="entry name" value="CYTB5RDTASE"/>
</dbReference>
<evidence type="ECO:0000256" key="4">
    <source>
        <dbReference type="ARBA" id="ARBA00022723"/>
    </source>
</evidence>
<dbReference type="Pfam" id="PF00970">
    <property type="entry name" value="FAD_binding_6"/>
    <property type="match status" value="1"/>
</dbReference>
<dbReference type="PANTHER" id="PTHR47354:SF8">
    <property type="entry name" value="1,2-PHENYLACETYL-COA EPOXIDASE, SUBUNIT E"/>
    <property type="match status" value="1"/>
</dbReference>
<name>A0ABS9UQV3_9BACT</name>
<dbReference type="InterPro" id="IPR001041">
    <property type="entry name" value="2Fe-2S_ferredoxin-type"/>
</dbReference>
<dbReference type="Gene3D" id="3.10.20.30">
    <property type="match status" value="1"/>
</dbReference>
<dbReference type="EMBL" id="JAKZGS010000011">
    <property type="protein sequence ID" value="MCH7399001.1"/>
    <property type="molecule type" value="Genomic_DNA"/>
</dbReference>
<keyword evidence="6" id="KW-0560">Oxidoreductase</keyword>
<evidence type="ECO:0000313" key="11">
    <source>
        <dbReference type="EMBL" id="MCH7399001.1"/>
    </source>
</evidence>
<evidence type="ECO:0000256" key="1">
    <source>
        <dbReference type="ARBA" id="ARBA00001974"/>
    </source>
</evidence>
<dbReference type="PANTHER" id="PTHR47354">
    <property type="entry name" value="NADH OXIDOREDUCTASE HCR"/>
    <property type="match status" value="1"/>
</dbReference>
<dbReference type="Pfam" id="PF00111">
    <property type="entry name" value="Fer2"/>
    <property type="match status" value="1"/>
</dbReference>
<evidence type="ECO:0000313" key="12">
    <source>
        <dbReference type="Proteomes" id="UP001165488"/>
    </source>
</evidence>
<dbReference type="InterPro" id="IPR036010">
    <property type="entry name" value="2Fe-2S_ferredoxin-like_sf"/>
</dbReference>
<keyword evidence="4" id="KW-0479">Metal-binding</keyword>
<keyword evidence="7" id="KW-0408">Iron</keyword>
<sequence length="368" mass="41291">MFNLFKKKKNEPSKGEQYLSLKVREVVKETPDTVSIFFEQPEPYLDYKPGQFITVILEINGKEERRSYSLCTSPYVDPYPGITVKRVDKGVVSNYLNDHIRPGKTIEIMKPLGNFTTSFHSKNKTQYFMLAGGSGITPIMGITKSVLVNEPASKVTILFCSRSEEQIIFKKEFEALKERYAENLEIIHNLSQPNPDWKGMRGRLDSNKVKEVLNWSDDKSTTSKKYFVCGPEGLMTTTLNTFKEINIPTDLIFEESFYTDLDAKETALKASGEMAPSLTREVTVSVEGQDYTYEVSPEKTILEAGLDNNIDMPYSCQSGLCTACRGRLVSGKVDMIEDAGLSEGEIAEGYILCCSSKPASSDIKIIIE</sequence>
<dbReference type="Proteomes" id="UP001165488">
    <property type="component" value="Unassembled WGS sequence"/>
</dbReference>
<evidence type="ECO:0000256" key="7">
    <source>
        <dbReference type="ARBA" id="ARBA00023004"/>
    </source>
</evidence>
<gene>
    <name evidence="11" type="ORF">MM236_13430</name>
</gene>
<dbReference type="SUPFAM" id="SSF54292">
    <property type="entry name" value="2Fe-2S ferredoxin-like"/>
    <property type="match status" value="1"/>
</dbReference>
<dbReference type="InterPro" id="IPR006058">
    <property type="entry name" value="2Fe2S_fd_BS"/>
</dbReference>
<dbReference type="InterPro" id="IPR039261">
    <property type="entry name" value="FNR_nucleotide-bd"/>
</dbReference>
<dbReference type="PROSITE" id="PS51085">
    <property type="entry name" value="2FE2S_FER_2"/>
    <property type="match status" value="1"/>
</dbReference>
<feature type="domain" description="FAD-binding FR-type" evidence="10">
    <location>
        <begin position="16"/>
        <end position="118"/>
    </location>
</feature>
<protein>
    <submittedName>
        <fullName evidence="11">Ferredoxin--NADP reductase</fullName>
    </submittedName>
</protein>
<organism evidence="11 12">
    <name type="scientific">Belliella calami</name>
    <dbReference type="NCBI Taxonomy" id="2923436"/>
    <lineage>
        <taxon>Bacteria</taxon>
        <taxon>Pseudomonadati</taxon>
        <taxon>Bacteroidota</taxon>
        <taxon>Cytophagia</taxon>
        <taxon>Cytophagales</taxon>
        <taxon>Cyclobacteriaceae</taxon>
        <taxon>Belliella</taxon>
    </lineage>
</organism>
<dbReference type="SUPFAM" id="SSF63380">
    <property type="entry name" value="Riboflavin synthase domain-like"/>
    <property type="match status" value="1"/>
</dbReference>
<evidence type="ECO:0000256" key="6">
    <source>
        <dbReference type="ARBA" id="ARBA00023002"/>
    </source>
</evidence>
<keyword evidence="12" id="KW-1185">Reference proteome</keyword>
<evidence type="ECO:0000256" key="3">
    <source>
        <dbReference type="ARBA" id="ARBA00022714"/>
    </source>
</evidence>
<evidence type="ECO:0000256" key="8">
    <source>
        <dbReference type="ARBA" id="ARBA00023014"/>
    </source>
</evidence>
<evidence type="ECO:0000259" key="9">
    <source>
        <dbReference type="PROSITE" id="PS51085"/>
    </source>
</evidence>
<dbReference type="InterPro" id="IPR001709">
    <property type="entry name" value="Flavoprot_Pyr_Nucl_cyt_Rdtase"/>
</dbReference>
<dbReference type="RefSeq" id="WP_241275503.1">
    <property type="nucleotide sequence ID" value="NZ_JAKZGS010000011.1"/>
</dbReference>
<dbReference type="CDD" id="cd06214">
    <property type="entry name" value="PA_degradation_oxidoreductase_like"/>
    <property type="match status" value="1"/>
</dbReference>
<keyword evidence="3" id="KW-0001">2Fe-2S</keyword>